<keyword evidence="3" id="KW-1185">Reference proteome</keyword>
<evidence type="ECO:0000256" key="1">
    <source>
        <dbReference type="SAM" id="SignalP"/>
    </source>
</evidence>
<evidence type="ECO:0000313" key="2">
    <source>
        <dbReference type="EMBL" id="WPJ96870.1"/>
    </source>
</evidence>
<organism evidence="2 3">
    <name type="scientific">Coraliomargarita algicola</name>
    <dbReference type="NCBI Taxonomy" id="3092156"/>
    <lineage>
        <taxon>Bacteria</taxon>
        <taxon>Pseudomonadati</taxon>
        <taxon>Verrucomicrobiota</taxon>
        <taxon>Opitutia</taxon>
        <taxon>Puniceicoccales</taxon>
        <taxon>Coraliomargaritaceae</taxon>
        <taxon>Coraliomargarita</taxon>
    </lineage>
</organism>
<feature type="signal peptide" evidence="1">
    <location>
        <begin position="1"/>
        <end position="19"/>
    </location>
</feature>
<evidence type="ECO:0008006" key="4">
    <source>
        <dbReference type="Google" id="ProtNLM"/>
    </source>
</evidence>
<evidence type="ECO:0000313" key="3">
    <source>
        <dbReference type="Proteomes" id="UP001324993"/>
    </source>
</evidence>
<protein>
    <recommendedName>
        <fullName evidence="4">Secretin/TonB short N-terminal domain-containing protein</fullName>
    </recommendedName>
</protein>
<dbReference type="Proteomes" id="UP001324993">
    <property type="component" value="Chromosome"/>
</dbReference>
<name>A0ABZ0RKZ2_9BACT</name>
<dbReference type="RefSeq" id="WP_319833727.1">
    <property type="nucleotide sequence ID" value="NZ_CP138858.1"/>
</dbReference>
<keyword evidence="1" id="KW-0732">Signal</keyword>
<gene>
    <name evidence="2" type="ORF">SH580_04010</name>
</gene>
<dbReference type="EMBL" id="CP138858">
    <property type="protein sequence ID" value="WPJ96870.1"/>
    <property type="molecule type" value="Genomic_DNA"/>
</dbReference>
<sequence>MKNISLILLIFATSISVYAKEFEPLTVDLQKETVAKSILNVATLFNIDVVIPDSSMDKYVSVLVKKKDPIDILRAIATASGYELLEANGIYIFQDKPLNCGCRVTEK</sequence>
<accession>A0ABZ0RKZ2</accession>
<reference evidence="2 3" key="1">
    <citation type="submission" date="2023-11" db="EMBL/GenBank/DDBJ databases">
        <title>Coraliomargarita sp. nov., isolated from marine algae.</title>
        <authorList>
            <person name="Lee J.K."/>
            <person name="Baek J.H."/>
            <person name="Kim J.M."/>
            <person name="Choi D.G."/>
            <person name="Jeon C.O."/>
        </authorList>
    </citation>
    <scope>NUCLEOTIDE SEQUENCE [LARGE SCALE GENOMIC DNA]</scope>
    <source>
        <strain evidence="2 3">J2-16</strain>
    </source>
</reference>
<feature type="chain" id="PRO_5047471188" description="Secretin/TonB short N-terminal domain-containing protein" evidence="1">
    <location>
        <begin position="20"/>
        <end position="107"/>
    </location>
</feature>
<proteinExistence type="predicted"/>